<feature type="region of interest" description="Disordered" evidence="1">
    <location>
        <begin position="22"/>
        <end position="45"/>
    </location>
</feature>
<evidence type="ECO:0000313" key="2">
    <source>
        <dbReference type="EMBL" id="JAD67910.1"/>
    </source>
</evidence>
<accession>A0A0A9C3E1</accession>
<reference evidence="2" key="2">
    <citation type="journal article" date="2015" name="Data Brief">
        <title>Shoot transcriptome of the giant reed, Arundo donax.</title>
        <authorList>
            <person name="Barrero R.A."/>
            <person name="Guerrero F.D."/>
            <person name="Moolhuijzen P."/>
            <person name="Goolsby J.A."/>
            <person name="Tidwell J."/>
            <person name="Bellgard S.E."/>
            <person name="Bellgard M.I."/>
        </authorList>
    </citation>
    <scope>NUCLEOTIDE SEQUENCE</scope>
    <source>
        <tissue evidence="2">Shoot tissue taken approximately 20 cm above the soil surface</tissue>
    </source>
</reference>
<name>A0A0A9C3E1_ARUDO</name>
<feature type="compositionally biased region" description="Basic residues" evidence="1">
    <location>
        <begin position="34"/>
        <end position="45"/>
    </location>
</feature>
<protein>
    <submittedName>
        <fullName evidence="2">Uncharacterized protein</fullName>
    </submittedName>
</protein>
<dbReference type="EMBL" id="GBRH01229985">
    <property type="protein sequence ID" value="JAD67910.1"/>
    <property type="molecule type" value="Transcribed_RNA"/>
</dbReference>
<sequence length="45" mass="5213">MSDSAWLRARESPTKAMCLLRSQRRNASGEKAGRSHSRGCHRQWR</sequence>
<proteinExistence type="predicted"/>
<reference evidence="2" key="1">
    <citation type="submission" date="2014-09" db="EMBL/GenBank/DDBJ databases">
        <authorList>
            <person name="Magalhaes I.L.F."/>
            <person name="Oliveira U."/>
            <person name="Santos F.R."/>
            <person name="Vidigal T.H.D.A."/>
            <person name="Brescovit A.D."/>
            <person name="Santos A.J."/>
        </authorList>
    </citation>
    <scope>NUCLEOTIDE SEQUENCE</scope>
    <source>
        <tissue evidence="2">Shoot tissue taken approximately 20 cm above the soil surface</tissue>
    </source>
</reference>
<organism evidence="2">
    <name type="scientific">Arundo donax</name>
    <name type="common">Giant reed</name>
    <name type="synonym">Donax arundinaceus</name>
    <dbReference type="NCBI Taxonomy" id="35708"/>
    <lineage>
        <taxon>Eukaryota</taxon>
        <taxon>Viridiplantae</taxon>
        <taxon>Streptophyta</taxon>
        <taxon>Embryophyta</taxon>
        <taxon>Tracheophyta</taxon>
        <taxon>Spermatophyta</taxon>
        <taxon>Magnoliopsida</taxon>
        <taxon>Liliopsida</taxon>
        <taxon>Poales</taxon>
        <taxon>Poaceae</taxon>
        <taxon>PACMAD clade</taxon>
        <taxon>Arundinoideae</taxon>
        <taxon>Arundineae</taxon>
        <taxon>Arundo</taxon>
    </lineage>
</organism>
<evidence type="ECO:0000256" key="1">
    <source>
        <dbReference type="SAM" id="MobiDB-lite"/>
    </source>
</evidence>
<dbReference type="AlphaFoldDB" id="A0A0A9C3E1"/>